<dbReference type="RefSeq" id="WP_173156611.1">
    <property type="nucleotide sequence ID" value="NZ_AP022871.1"/>
</dbReference>
<dbReference type="AlphaFoldDB" id="A0A6F8YG72"/>
<dbReference type="SMART" id="SM00267">
    <property type="entry name" value="GGDEF"/>
    <property type="match status" value="1"/>
</dbReference>
<feature type="transmembrane region" description="Helical" evidence="1">
    <location>
        <begin position="156"/>
        <end position="179"/>
    </location>
</feature>
<dbReference type="Gene3D" id="3.30.70.270">
    <property type="match status" value="1"/>
</dbReference>
<protein>
    <recommendedName>
        <fullName evidence="6">GGDEF-domain containing protein</fullName>
    </recommendedName>
</protein>
<keyword evidence="1" id="KW-0812">Transmembrane</keyword>
<dbReference type="Gene3D" id="3.20.20.450">
    <property type="entry name" value="EAL domain"/>
    <property type="match status" value="1"/>
</dbReference>
<dbReference type="Pfam" id="PF00990">
    <property type="entry name" value="GGDEF"/>
    <property type="match status" value="1"/>
</dbReference>
<evidence type="ECO:0000259" key="2">
    <source>
        <dbReference type="PROSITE" id="PS50883"/>
    </source>
</evidence>
<keyword evidence="1" id="KW-1133">Transmembrane helix</keyword>
<dbReference type="SUPFAM" id="SSF55073">
    <property type="entry name" value="Nucleotide cyclase"/>
    <property type="match status" value="1"/>
</dbReference>
<reference evidence="4 5" key="1">
    <citation type="submission" date="2020-03" db="EMBL/GenBank/DDBJ databases">
        <title>Whole genome shotgun sequence of Phytohabitans suffuscus NBRC 105367.</title>
        <authorList>
            <person name="Komaki H."/>
            <person name="Tamura T."/>
        </authorList>
    </citation>
    <scope>NUCLEOTIDE SEQUENCE [LARGE SCALE GENOMIC DNA]</scope>
    <source>
        <strain evidence="4 5">NBRC 105367</strain>
    </source>
</reference>
<evidence type="ECO:0000256" key="1">
    <source>
        <dbReference type="SAM" id="Phobius"/>
    </source>
</evidence>
<dbReference type="PANTHER" id="PTHR33121:SF70">
    <property type="entry name" value="SIGNALING PROTEIN YKOW"/>
    <property type="match status" value="1"/>
</dbReference>
<dbReference type="Proteomes" id="UP000503011">
    <property type="component" value="Chromosome"/>
</dbReference>
<feature type="transmembrane region" description="Helical" evidence="1">
    <location>
        <begin position="95"/>
        <end position="114"/>
    </location>
</feature>
<gene>
    <name evidence="4" type="ORF">Psuf_024280</name>
</gene>
<proteinExistence type="predicted"/>
<feature type="domain" description="GGDEF" evidence="3">
    <location>
        <begin position="418"/>
        <end position="558"/>
    </location>
</feature>
<evidence type="ECO:0008006" key="6">
    <source>
        <dbReference type="Google" id="ProtNLM"/>
    </source>
</evidence>
<dbReference type="SMART" id="SM00052">
    <property type="entry name" value="EAL"/>
    <property type="match status" value="1"/>
</dbReference>
<feature type="transmembrane region" description="Helical" evidence="1">
    <location>
        <begin position="126"/>
        <end position="144"/>
    </location>
</feature>
<evidence type="ECO:0000259" key="3">
    <source>
        <dbReference type="PROSITE" id="PS50887"/>
    </source>
</evidence>
<dbReference type="InterPro" id="IPR029787">
    <property type="entry name" value="Nucleotide_cyclase"/>
</dbReference>
<dbReference type="CDD" id="cd01948">
    <property type="entry name" value="EAL"/>
    <property type="match status" value="1"/>
</dbReference>
<dbReference type="PROSITE" id="PS50887">
    <property type="entry name" value="GGDEF"/>
    <property type="match status" value="1"/>
</dbReference>
<dbReference type="Pfam" id="PF00563">
    <property type="entry name" value="EAL"/>
    <property type="match status" value="1"/>
</dbReference>
<sequence length="837" mass="88882">MTAARTTAAAPRRIRALHIVVLAIALPAAVAGLFIPVDVPGGGDLSPLAQAAIATGVMALGQLARLRFRVGAGAVSVTWGEAAFIVGLYLAPSAWLPAATFVGAVLAWVLLTYFSDRRSPLEILHVAGSLTVAVAVGALATRAVGDPFDARLTPTLAGALALGSLAYLLVTGWLAALTLSVRQARPAGGLFLRALRAKLLMFVGNVLVGFVVISMIERDLRWLLLLPPALWLLQQTYGHRLRADEERRLWSAFAAATRELSRLDERAVATAGVSGALSIFGAEAVEVDVIRADGSRRRYSGDASGTLAEADVREPLPESLPEEAAGLVRLTVAGATVGELRVRFPRALEPAQREQMALAAYADALATALHDAATHQALKALTERSAFEAVHDPLTKLVNRAAFLIKGDAAMRQVVREVPVALLLLDLDRFKDVNDTLGHAAGDELLQSIAVRLGELVEPGELLARFDGDEFALLVTDLEAPDGDRSSPMPQALRRARALVEHLAAPIEVAGVVMSVEASVGVVVAPAGSADVAELVRRAENAMYQAKEAGDSVAWYDSAKDEASTDRLALLAELRDALTVEDQLVLALQPAVDLDTGAPTGVEALIRWRHPRRGSLSPVDFVRAVEGSDLLAPFTRYVVDKALTVAAEWAGEGLEVPISVNLSARSLLDPHLPSDIAELLRRHRVPARRLVLEITETVVLSELEVIDEVLGALRDLGVQLSVDDFGTGYSSFTFLTRIPVNEVKIDRSFVRSMADAPTSAAIVNATVDLGHRLGLRVVAEGVETADQRAALAALGCGAAQGYHFFKPMPADKIVAVLRSLLDSAQAQVFPLRADGAS</sequence>
<dbReference type="InterPro" id="IPR050706">
    <property type="entry name" value="Cyclic-di-GMP_PDE-like"/>
</dbReference>
<dbReference type="KEGG" id="psuu:Psuf_024280"/>
<feature type="transmembrane region" description="Helical" evidence="1">
    <location>
        <begin position="16"/>
        <end position="35"/>
    </location>
</feature>
<dbReference type="GO" id="GO:0071111">
    <property type="term" value="F:cyclic-guanylate-specific phosphodiesterase activity"/>
    <property type="evidence" value="ECO:0007669"/>
    <property type="project" value="InterPro"/>
</dbReference>
<feature type="domain" description="EAL" evidence="2">
    <location>
        <begin position="567"/>
        <end position="821"/>
    </location>
</feature>
<evidence type="ECO:0000313" key="4">
    <source>
        <dbReference type="EMBL" id="BCB85115.1"/>
    </source>
</evidence>
<dbReference type="NCBIfam" id="TIGR00254">
    <property type="entry name" value="GGDEF"/>
    <property type="match status" value="1"/>
</dbReference>
<keyword evidence="5" id="KW-1185">Reference proteome</keyword>
<feature type="transmembrane region" description="Helical" evidence="1">
    <location>
        <begin position="199"/>
        <end position="216"/>
    </location>
</feature>
<organism evidence="4 5">
    <name type="scientific">Phytohabitans suffuscus</name>
    <dbReference type="NCBI Taxonomy" id="624315"/>
    <lineage>
        <taxon>Bacteria</taxon>
        <taxon>Bacillati</taxon>
        <taxon>Actinomycetota</taxon>
        <taxon>Actinomycetes</taxon>
        <taxon>Micromonosporales</taxon>
        <taxon>Micromonosporaceae</taxon>
    </lineage>
</organism>
<accession>A0A6F8YG72</accession>
<dbReference type="PANTHER" id="PTHR33121">
    <property type="entry name" value="CYCLIC DI-GMP PHOSPHODIESTERASE PDEF"/>
    <property type="match status" value="1"/>
</dbReference>
<dbReference type="InterPro" id="IPR001633">
    <property type="entry name" value="EAL_dom"/>
</dbReference>
<reference evidence="4 5" key="2">
    <citation type="submission" date="2020-03" db="EMBL/GenBank/DDBJ databases">
        <authorList>
            <person name="Ichikawa N."/>
            <person name="Kimura A."/>
            <person name="Kitahashi Y."/>
            <person name="Uohara A."/>
        </authorList>
    </citation>
    <scope>NUCLEOTIDE SEQUENCE [LARGE SCALE GENOMIC DNA]</scope>
    <source>
        <strain evidence="4 5">NBRC 105367</strain>
    </source>
</reference>
<dbReference type="CDD" id="cd01949">
    <property type="entry name" value="GGDEF"/>
    <property type="match status" value="1"/>
</dbReference>
<dbReference type="SUPFAM" id="SSF141868">
    <property type="entry name" value="EAL domain-like"/>
    <property type="match status" value="1"/>
</dbReference>
<keyword evidence="1" id="KW-0472">Membrane</keyword>
<dbReference type="InterPro" id="IPR035919">
    <property type="entry name" value="EAL_sf"/>
</dbReference>
<dbReference type="InterPro" id="IPR000160">
    <property type="entry name" value="GGDEF_dom"/>
</dbReference>
<name>A0A6F8YG72_9ACTN</name>
<dbReference type="PROSITE" id="PS50883">
    <property type="entry name" value="EAL"/>
    <property type="match status" value="1"/>
</dbReference>
<dbReference type="InterPro" id="IPR043128">
    <property type="entry name" value="Rev_trsase/Diguanyl_cyclase"/>
</dbReference>
<evidence type="ECO:0000313" key="5">
    <source>
        <dbReference type="Proteomes" id="UP000503011"/>
    </source>
</evidence>
<dbReference type="EMBL" id="AP022871">
    <property type="protein sequence ID" value="BCB85115.1"/>
    <property type="molecule type" value="Genomic_DNA"/>
</dbReference>